<sequence length="471" mass="51865">SSSSSSDSSEGSDLVVIRKQLKKALKDVKRLTGKKRLKENRRHYSTRNQPRGSDTSSNRSSSSKGERSTSPDSEKSVQGNEEDKTLKKLPPEIRKMLGSQSPPSEMMGKPIHEEVAQVWEQTLQKGLDTEEIKDLLQKYPPIANCKLVQAPKLNAEVKRAITQQHSERDERLAHVQAQLGAAMGAVGTALTFCLQEEGGTTSQLIELLGDAGKLLASVHFAESQSRRILASAGINKTFKSTLTETPVDGWLFGDNLSERMKTTRALEKTSEELKIPKAKINTGKTQYNLNSKSLPRQYSQSRGRHNQSREQTTTEDGERRPNATQSLLSASNVENRTSEEETLKSTSPSASEAFPGGRTLVEKGLRKQGVPREATKVTLSSLAKGSLKQYTCELKVMVGVLPKEWSQLLGLHGSKHFNVPILSFSSRSFVQYAKHVPLCTGLAVITRSGEGSSYKAFSERGLQNKTLETQI</sequence>
<feature type="compositionally biased region" description="Basic and acidic residues" evidence="1">
    <location>
        <begin position="64"/>
        <end position="95"/>
    </location>
</feature>
<dbReference type="PANTHER" id="PTHR34239">
    <property type="entry name" value="APPLE DOMAIN-CONTAINING PROTEIN"/>
    <property type="match status" value="1"/>
</dbReference>
<feature type="region of interest" description="Disordered" evidence="1">
    <location>
        <begin position="278"/>
        <end position="358"/>
    </location>
</feature>
<evidence type="ECO:0000256" key="1">
    <source>
        <dbReference type="SAM" id="MobiDB-lite"/>
    </source>
</evidence>
<reference evidence="2 3" key="2">
    <citation type="journal article" date="2010" name="Nucleic Acids Res.">
        <title>BeetleBase in 2010: revisions to provide comprehensive genomic information for Tribolium castaneum.</title>
        <authorList>
            <person name="Kim H.S."/>
            <person name="Murphy T."/>
            <person name="Xia J."/>
            <person name="Caragea D."/>
            <person name="Park Y."/>
            <person name="Beeman R.W."/>
            <person name="Lorenzen M.D."/>
            <person name="Butcher S."/>
            <person name="Manak J.R."/>
            <person name="Brown S.J."/>
        </authorList>
    </citation>
    <scope>NUCLEOTIDE SEQUENCE [LARGE SCALE GENOMIC DNA]</scope>
    <source>
        <strain evidence="2 3">Georgia GA2</strain>
    </source>
</reference>
<feature type="region of interest" description="Disordered" evidence="1">
    <location>
        <begin position="26"/>
        <end position="107"/>
    </location>
</feature>
<evidence type="ECO:0000313" key="2">
    <source>
        <dbReference type="EMBL" id="KXZ75620.1"/>
    </source>
</evidence>
<dbReference type="InParanoid" id="A0A139W8L7"/>
<feature type="non-terminal residue" evidence="2">
    <location>
        <position position="1"/>
    </location>
</feature>
<dbReference type="PANTHER" id="PTHR34239:SF2">
    <property type="entry name" value="TRANSPOSABLE ELEMENT P TRANSPOSASE_THAP9 CONSERVED DOMAIN-CONTAINING PROTEIN"/>
    <property type="match status" value="1"/>
</dbReference>
<dbReference type="AlphaFoldDB" id="A0A139W8L7"/>
<evidence type="ECO:0000313" key="3">
    <source>
        <dbReference type="Proteomes" id="UP000007266"/>
    </source>
</evidence>
<dbReference type="EMBL" id="KQ973154">
    <property type="protein sequence ID" value="KXZ75620.1"/>
    <property type="molecule type" value="Genomic_DNA"/>
</dbReference>
<accession>A0A139W8L7</accession>
<protein>
    <submittedName>
        <fullName evidence="2">Uncharacterized protein</fullName>
    </submittedName>
</protein>
<feature type="compositionally biased region" description="Polar residues" evidence="1">
    <location>
        <begin position="282"/>
        <end position="301"/>
    </location>
</feature>
<dbReference type="Proteomes" id="UP000007266">
    <property type="component" value="Unassembled WGS sequence"/>
</dbReference>
<keyword evidence="3" id="KW-1185">Reference proteome</keyword>
<gene>
    <name evidence="2" type="primary">AUGUSTUS-3.0.2_35037</name>
    <name evidence="2" type="ORF">TcasGA2_TC035037</name>
</gene>
<organism evidence="2 3">
    <name type="scientific">Tribolium castaneum</name>
    <name type="common">Red flour beetle</name>
    <dbReference type="NCBI Taxonomy" id="7070"/>
    <lineage>
        <taxon>Eukaryota</taxon>
        <taxon>Metazoa</taxon>
        <taxon>Ecdysozoa</taxon>
        <taxon>Arthropoda</taxon>
        <taxon>Hexapoda</taxon>
        <taxon>Insecta</taxon>
        <taxon>Pterygota</taxon>
        <taxon>Neoptera</taxon>
        <taxon>Endopterygota</taxon>
        <taxon>Coleoptera</taxon>
        <taxon>Polyphaga</taxon>
        <taxon>Cucujiformia</taxon>
        <taxon>Tenebrionidae</taxon>
        <taxon>Tenebrionidae incertae sedis</taxon>
        <taxon>Tribolium</taxon>
    </lineage>
</organism>
<name>A0A139W8L7_TRICA</name>
<feature type="compositionally biased region" description="Low complexity" evidence="1">
    <location>
        <begin position="51"/>
        <end position="63"/>
    </location>
</feature>
<proteinExistence type="predicted"/>
<feature type="compositionally biased region" description="Polar residues" evidence="1">
    <location>
        <begin position="322"/>
        <end position="335"/>
    </location>
</feature>
<reference evidence="2 3" key="1">
    <citation type="journal article" date="2008" name="Nature">
        <title>The genome of the model beetle and pest Tribolium castaneum.</title>
        <authorList>
            <consortium name="Tribolium Genome Sequencing Consortium"/>
            <person name="Richards S."/>
            <person name="Gibbs R.A."/>
            <person name="Weinstock G.M."/>
            <person name="Brown S.J."/>
            <person name="Denell R."/>
            <person name="Beeman R.W."/>
            <person name="Gibbs R."/>
            <person name="Beeman R.W."/>
            <person name="Brown S.J."/>
            <person name="Bucher G."/>
            <person name="Friedrich M."/>
            <person name="Grimmelikhuijzen C.J."/>
            <person name="Klingler M."/>
            <person name="Lorenzen M."/>
            <person name="Richards S."/>
            <person name="Roth S."/>
            <person name="Schroder R."/>
            <person name="Tautz D."/>
            <person name="Zdobnov E.M."/>
            <person name="Muzny D."/>
            <person name="Gibbs R.A."/>
            <person name="Weinstock G.M."/>
            <person name="Attaway T."/>
            <person name="Bell S."/>
            <person name="Buhay C.J."/>
            <person name="Chandrabose M.N."/>
            <person name="Chavez D."/>
            <person name="Clerk-Blankenburg K.P."/>
            <person name="Cree A."/>
            <person name="Dao M."/>
            <person name="Davis C."/>
            <person name="Chacko J."/>
            <person name="Dinh H."/>
            <person name="Dugan-Rocha S."/>
            <person name="Fowler G."/>
            <person name="Garner T.T."/>
            <person name="Garnes J."/>
            <person name="Gnirke A."/>
            <person name="Hawes A."/>
            <person name="Hernandez J."/>
            <person name="Hines S."/>
            <person name="Holder M."/>
            <person name="Hume J."/>
            <person name="Jhangiani S.N."/>
            <person name="Joshi V."/>
            <person name="Khan Z.M."/>
            <person name="Jackson L."/>
            <person name="Kovar C."/>
            <person name="Kowis A."/>
            <person name="Lee S."/>
            <person name="Lewis L.R."/>
            <person name="Margolis J."/>
            <person name="Morgan M."/>
            <person name="Nazareth L.V."/>
            <person name="Nguyen N."/>
            <person name="Okwuonu G."/>
            <person name="Parker D."/>
            <person name="Richards S."/>
            <person name="Ruiz S.J."/>
            <person name="Santibanez J."/>
            <person name="Savard J."/>
            <person name="Scherer S.E."/>
            <person name="Schneider B."/>
            <person name="Sodergren E."/>
            <person name="Tautz D."/>
            <person name="Vattahil S."/>
            <person name="Villasana D."/>
            <person name="White C.S."/>
            <person name="Wright R."/>
            <person name="Park Y."/>
            <person name="Beeman R.W."/>
            <person name="Lord J."/>
            <person name="Oppert B."/>
            <person name="Lorenzen M."/>
            <person name="Brown S."/>
            <person name="Wang L."/>
            <person name="Savard J."/>
            <person name="Tautz D."/>
            <person name="Richards S."/>
            <person name="Weinstock G."/>
            <person name="Gibbs R.A."/>
            <person name="Liu Y."/>
            <person name="Worley K."/>
            <person name="Weinstock G."/>
            <person name="Elsik C.G."/>
            <person name="Reese J.T."/>
            <person name="Elhaik E."/>
            <person name="Landan G."/>
            <person name="Graur D."/>
            <person name="Arensburger P."/>
            <person name="Atkinson P."/>
            <person name="Beeman R.W."/>
            <person name="Beidler J."/>
            <person name="Brown S.J."/>
            <person name="Demuth J.P."/>
            <person name="Drury D.W."/>
            <person name="Du Y.Z."/>
            <person name="Fujiwara H."/>
            <person name="Lorenzen M."/>
            <person name="Maselli V."/>
            <person name="Osanai M."/>
            <person name="Park Y."/>
            <person name="Robertson H.M."/>
            <person name="Tu Z."/>
            <person name="Wang J.J."/>
            <person name="Wang S."/>
            <person name="Richards S."/>
            <person name="Song H."/>
            <person name="Zhang L."/>
            <person name="Sodergren E."/>
            <person name="Werner D."/>
            <person name="Stanke M."/>
            <person name="Morgenstern B."/>
            <person name="Solovyev V."/>
            <person name="Kosarev P."/>
            <person name="Brown G."/>
            <person name="Chen H.C."/>
            <person name="Ermolaeva O."/>
            <person name="Hlavina W."/>
            <person name="Kapustin Y."/>
            <person name="Kiryutin B."/>
            <person name="Kitts P."/>
            <person name="Maglott D."/>
            <person name="Pruitt K."/>
            <person name="Sapojnikov V."/>
            <person name="Souvorov A."/>
            <person name="Mackey A.J."/>
            <person name="Waterhouse R.M."/>
            <person name="Wyder S."/>
            <person name="Zdobnov E.M."/>
            <person name="Zdobnov E.M."/>
            <person name="Wyder S."/>
            <person name="Kriventseva E.V."/>
            <person name="Kadowaki T."/>
            <person name="Bork P."/>
            <person name="Aranda M."/>
            <person name="Bao R."/>
            <person name="Beermann A."/>
            <person name="Berns N."/>
            <person name="Bolognesi R."/>
            <person name="Bonneton F."/>
            <person name="Bopp D."/>
            <person name="Brown S.J."/>
            <person name="Bucher G."/>
            <person name="Butts T."/>
            <person name="Chaumot A."/>
            <person name="Denell R.E."/>
            <person name="Ferrier D.E."/>
            <person name="Friedrich M."/>
            <person name="Gordon C.M."/>
            <person name="Jindra M."/>
            <person name="Klingler M."/>
            <person name="Lan Q."/>
            <person name="Lattorff H.M."/>
            <person name="Laudet V."/>
            <person name="von Levetsow C."/>
            <person name="Liu Z."/>
            <person name="Lutz R."/>
            <person name="Lynch J.A."/>
            <person name="da Fonseca R.N."/>
            <person name="Posnien N."/>
            <person name="Reuter R."/>
            <person name="Roth S."/>
            <person name="Savard J."/>
            <person name="Schinko J.B."/>
            <person name="Schmitt C."/>
            <person name="Schoppmeier M."/>
            <person name="Schroder R."/>
            <person name="Shippy T.D."/>
            <person name="Simonnet F."/>
            <person name="Marques-Souza H."/>
            <person name="Tautz D."/>
            <person name="Tomoyasu Y."/>
            <person name="Trauner J."/>
            <person name="Van der Zee M."/>
            <person name="Vervoort M."/>
            <person name="Wittkopp N."/>
            <person name="Wimmer E.A."/>
            <person name="Yang X."/>
            <person name="Jones A.K."/>
            <person name="Sattelle D.B."/>
            <person name="Ebert P.R."/>
            <person name="Nelson D."/>
            <person name="Scott J.G."/>
            <person name="Beeman R.W."/>
            <person name="Muthukrishnan S."/>
            <person name="Kramer K.J."/>
            <person name="Arakane Y."/>
            <person name="Beeman R.W."/>
            <person name="Zhu Q."/>
            <person name="Hogenkamp D."/>
            <person name="Dixit R."/>
            <person name="Oppert B."/>
            <person name="Jiang H."/>
            <person name="Zou Z."/>
            <person name="Marshall J."/>
            <person name="Elpidina E."/>
            <person name="Vinokurov K."/>
            <person name="Oppert C."/>
            <person name="Zou Z."/>
            <person name="Evans J."/>
            <person name="Lu Z."/>
            <person name="Zhao P."/>
            <person name="Sumathipala N."/>
            <person name="Altincicek B."/>
            <person name="Vilcinskas A."/>
            <person name="Williams M."/>
            <person name="Hultmark D."/>
            <person name="Hetru C."/>
            <person name="Jiang H."/>
            <person name="Grimmelikhuijzen C.J."/>
            <person name="Hauser F."/>
            <person name="Cazzamali G."/>
            <person name="Williamson M."/>
            <person name="Park Y."/>
            <person name="Li B."/>
            <person name="Tanaka Y."/>
            <person name="Predel R."/>
            <person name="Neupert S."/>
            <person name="Schachtner J."/>
            <person name="Verleyen P."/>
            <person name="Raible F."/>
            <person name="Bork P."/>
            <person name="Friedrich M."/>
            <person name="Walden K.K."/>
            <person name="Robertson H.M."/>
            <person name="Angeli S."/>
            <person name="Foret S."/>
            <person name="Bucher G."/>
            <person name="Schuetz S."/>
            <person name="Maleszka R."/>
            <person name="Wimmer E.A."/>
            <person name="Beeman R.W."/>
            <person name="Lorenzen M."/>
            <person name="Tomoyasu Y."/>
            <person name="Miller S.C."/>
            <person name="Grossmann D."/>
            <person name="Bucher G."/>
        </authorList>
    </citation>
    <scope>NUCLEOTIDE SEQUENCE [LARGE SCALE GENOMIC DNA]</scope>
    <source>
        <strain evidence="2 3">Georgia GA2</strain>
    </source>
</reference>
<feature type="compositionally biased region" description="Basic residues" evidence="1">
    <location>
        <begin position="31"/>
        <end position="45"/>
    </location>
</feature>